<feature type="transmembrane region" description="Helical" evidence="5">
    <location>
        <begin position="78"/>
        <end position="99"/>
    </location>
</feature>
<feature type="transmembrane region" description="Helical" evidence="5">
    <location>
        <begin position="106"/>
        <end position="130"/>
    </location>
</feature>
<dbReference type="RefSeq" id="WP_202062954.1">
    <property type="nucleotide sequence ID" value="NZ_JAEQMY010000036.1"/>
</dbReference>
<dbReference type="InterPro" id="IPR011006">
    <property type="entry name" value="CheY-like_superfamily"/>
</dbReference>
<evidence type="ECO:0000259" key="6">
    <source>
        <dbReference type="PROSITE" id="PS50109"/>
    </source>
</evidence>
<dbReference type="PROSITE" id="PS50924">
    <property type="entry name" value="MHYT"/>
    <property type="match status" value="1"/>
</dbReference>
<dbReference type="SMART" id="SM00086">
    <property type="entry name" value="PAC"/>
    <property type="match status" value="1"/>
</dbReference>
<dbReference type="Gene3D" id="3.30.450.20">
    <property type="entry name" value="PAS domain"/>
    <property type="match status" value="1"/>
</dbReference>
<accession>A0A936ZAK1</accession>
<dbReference type="InterPro" id="IPR000014">
    <property type="entry name" value="PAS"/>
</dbReference>
<dbReference type="Pfam" id="PF13426">
    <property type="entry name" value="PAS_9"/>
    <property type="match status" value="1"/>
</dbReference>
<dbReference type="PANTHER" id="PTHR43065">
    <property type="entry name" value="SENSOR HISTIDINE KINASE"/>
    <property type="match status" value="1"/>
</dbReference>
<evidence type="ECO:0000259" key="7">
    <source>
        <dbReference type="PROSITE" id="PS50110"/>
    </source>
</evidence>
<dbReference type="SMART" id="SM00388">
    <property type="entry name" value="HisKA"/>
    <property type="match status" value="1"/>
</dbReference>
<dbReference type="SUPFAM" id="SSF47384">
    <property type="entry name" value="Homodimeric domain of signal transducing histidine kinase"/>
    <property type="match status" value="1"/>
</dbReference>
<comment type="catalytic activity">
    <reaction evidence="1">
        <text>ATP + protein L-histidine = ADP + protein N-phospho-L-histidine.</text>
        <dbReference type="EC" id="2.7.13.3"/>
    </reaction>
</comment>
<feature type="transmembrane region" description="Helical" evidence="5">
    <location>
        <begin position="142"/>
        <end position="163"/>
    </location>
</feature>
<evidence type="ECO:0000256" key="5">
    <source>
        <dbReference type="PROSITE-ProRule" id="PRU00244"/>
    </source>
</evidence>
<dbReference type="SMART" id="SM00448">
    <property type="entry name" value="REC"/>
    <property type="match status" value="1"/>
</dbReference>
<evidence type="ECO:0000313" key="11">
    <source>
        <dbReference type="EMBL" id="MBL0406192.1"/>
    </source>
</evidence>
<dbReference type="Gene3D" id="3.30.565.10">
    <property type="entry name" value="Histidine kinase-like ATPase, C-terminal domain"/>
    <property type="match status" value="1"/>
</dbReference>
<comment type="caution">
    <text evidence="11">The sequence shown here is derived from an EMBL/GenBank/DDBJ whole genome shotgun (WGS) entry which is preliminary data.</text>
</comment>
<keyword evidence="5" id="KW-0812">Transmembrane</keyword>
<evidence type="ECO:0000256" key="4">
    <source>
        <dbReference type="PROSITE-ProRule" id="PRU00169"/>
    </source>
</evidence>
<dbReference type="SUPFAM" id="SSF55785">
    <property type="entry name" value="PYP-like sensor domain (PAS domain)"/>
    <property type="match status" value="1"/>
</dbReference>
<dbReference type="Gene3D" id="3.40.50.2300">
    <property type="match status" value="1"/>
</dbReference>
<dbReference type="InterPro" id="IPR035965">
    <property type="entry name" value="PAS-like_dom_sf"/>
</dbReference>
<keyword evidence="12" id="KW-1185">Reference proteome</keyword>
<dbReference type="PROSITE" id="PS50112">
    <property type="entry name" value="PAS"/>
    <property type="match status" value="1"/>
</dbReference>
<dbReference type="CDD" id="cd00130">
    <property type="entry name" value="PAS"/>
    <property type="match status" value="1"/>
</dbReference>
<dbReference type="SUPFAM" id="SSF55874">
    <property type="entry name" value="ATPase domain of HSP90 chaperone/DNA topoisomerase II/histidine kinase"/>
    <property type="match status" value="1"/>
</dbReference>
<dbReference type="GO" id="GO:0000155">
    <property type="term" value="F:phosphorelay sensor kinase activity"/>
    <property type="evidence" value="ECO:0007669"/>
    <property type="project" value="InterPro"/>
</dbReference>
<dbReference type="SMART" id="SM00091">
    <property type="entry name" value="PAS"/>
    <property type="match status" value="1"/>
</dbReference>
<evidence type="ECO:0000256" key="1">
    <source>
        <dbReference type="ARBA" id="ARBA00000085"/>
    </source>
</evidence>
<dbReference type="InterPro" id="IPR000700">
    <property type="entry name" value="PAS-assoc_C"/>
</dbReference>
<sequence length="766" mass="81893">MTHGGTHDGTLVALSVLIAMVASYTALDLAARIRASDGWARHAWLTTAAIAMGGGIWAMHFVAMLAFQLPDTGVNYHIGLTAFSFMLPIAVTGISFHVVNRAHTGLATLALSGLFMGSGIAGMHYTGMAAMRMAADLSYDGLWVTVSVLIAIGAATVALWLAFRNVGFAQKLLAAVAMGVAIAGMHYAAMHGAAFAPHTALDDAHGAASLNQTSLALAVSATTFLILFLALIAAMFDRRFAYLAERESIALRENEERFRTLYSKTPVPLFSVNSDRIIEYVSDAWLDLLGYGREEVEGRPITDFISRDSAPDRPQPVWPTLLKVGELKDIEYRLVSKDGRILDVLISGRVVRDEQGRFSYVLGGVVDVTARKRAEEALRQAQKIEAVGALTGGIAHDFNNLLAVVLGNLDLLSHRLPDDPKTRRLLDTAIKGAERGAALTQRMLAFARRQDLKTESIDVPDLVKGMADLLLRSIGPMVQIETRFPLRLPFAQVDANQLELALLNLAVNARDAMPQGGVITIAAREELVHADHRSSLTPGRYVCLSVTDTGEGMDEAVLNRAMEPFFTTKGIGKGTGLGLSMVHGLAAQSGGCLVMKSRKHLGTTAEIWLPAAQAQEAAESDAAAPPAPDGKLAHRSLTVLVVDDDPLVLHNTAAMLEDLGHTVVERASGDEALDYLGSGGGADLMITDQAMPRMTGTQLADRVRARWPDLPIILATGYADLPAGADAGLVRLSKPFRQDALIGALSTSLQSIKGAQKVVPLRPKHG</sequence>
<evidence type="ECO:0000313" key="12">
    <source>
        <dbReference type="Proteomes" id="UP000605848"/>
    </source>
</evidence>
<dbReference type="PROSITE" id="PS50113">
    <property type="entry name" value="PAC"/>
    <property type="match status" value="1"/>
</dbReference>
<dbReference type="Gene3D" id="1.10.287.130">
    <property type="match status" value="1"/>
</dbReference>
<evidence type="ECO:0000259" key="8">
    <source>
        <dbReference type="PROSITE" id="PS50112"/>
    </source>
</evidence>
<feature type="transmembrane region" description="Helical" evidence="5">
    <location>
        <begin position="43"/>
        <end position="66"/>
    </location>
</feature>
<dbReference type="InterPro" id="IPR036890">
    <property type="entry name" value="HATPase_C_sf"/>
</dbReference>
<keyword evidence="3 4" id="KW-0597">Phosphoprotein</keyword>
<dbReference type="Proteomes" id="UP000605848">
    <property type="component" value="Unassembled WGS sequence"/>
</dbReference>
<reference evidence="11" key="1">
    <citation type="submission" date="2021-01" db="EMBL/GenBank/DDBJ databases">
        <title>Microvirga sp.</title>
        <authorList>
            <person name="Kim M.K."/>
        </authorList>
    </citation>
    <scope>NUCLEOTIDE SEQUENCE</scope>
    <source>
        <strain evidence="11">5420S-16</strain>
    </source>
</reference>
<dbReference type="EMBL" id="JAEQMY010000036">
    <property type="protein sequence ID" value="MBL0406192.1"/>
    <property type="molecule type" value="Genomic_DNA"/>
</dbReference>
<dbReference type="Pfam" id="PF00072">
    <property type="entry name" value="Response_reg"/>
    <property type="match status" value="1"/>
</dbReference>
<name>A0A936ZAK1_9HYPH</name>
<dbReference type="InterPro" id="IPR001610">
    <property type="entry name" value="PAC"/>
</dbReference>
<protein>
    <recommendedName>
        <fullName evidence="2">histidine kinase</fullName>
        <ecNumber evidence="2">2.7.13.3</ecNumber>
    </recommendedName>
</protein>
<dbReference type="PROSITE" id="PS50109">
    <property type="entry name" value="HIS_KIN"/>
    <property type="match status" value="1"/>
</dbReference>
<dbReference type="Pfam" id="PF02518">
    <property type="entry name" value="HATPase_c"/>
    <property type="match status" value="1"/>
</dbReference>
<dbReference type="SMART" id="SM00387">
    <property type="entry name" value="HATPase_c"/>
    <property type="match status" value="1"/>
</dbReference>
<dbReference type="InterPro" id="IPR036097">
    <property type="entry name" value="HisK_dim/P_sf"/>
</dbReference>
<keyword evidence="5" id="KW-0472">Membrane</keyword>
<feature type="modified residue" description="4-aspartylphosphate" evidence="4">
    <location>
        <position position="688"/>
    </location>
</feature>
<feature type="domain" description="PAS" evidence="8">
    <location>
        <begin position="254"/>
        <end position="309"/>
    </location>
</feature>
<dbReference type="InterPro" id="IPR005467">
    <property type="entry name" value="His_kinase_dom"/>
</dbReference>
<dbReference type="NCBIfam" id="TIGR00229">
    <property type="entry name" value="sensory_box"/>
    <property type="match status" value="1"/>
</dbReference>
<feature type="domain" description="Response regulatory" evidence="7">
    <location>
        <begin position="638"/>
        <end position="749"/>
    </location>
</feature>
<dbReference type="AlphaFoldDB" id="A0A936ZAK1"/>
<keyword evidence="5" id="KW-1133">Transmembrane helix</keyword>
<feature type="transmembrane region" description="Helical" evidence="5">
    <location>
        <begin position="12"/>
        <end position="31"/>
    </location>
</feature>
<dbReference type="GO" id="GO:0016020">
    <property type="term" value="C:membrane"/>
    <property type="evidence" value="ECO:0007669"/>
    <property type="project" value="UniProtKB-UniRule"/>
</dbReference>
<evidence type="ECO:0000256" key="2">
    <source>
        <dbReference type="ARBA" id="ARBA00012438"/>
    </source>
</evidence>
<dbReference type="Pfam" id="PF03707">
    <property type="entry name" value="MHYT"/>
    <property type="match status" value="2"/>
</dbReference>
<evidence type="ECO:0000259" key="10">
    <source>
        <dbReference type="PROSITE" id="PS50924"/>
    </source>
</evidence>
<gene>
    <name evidence="11" type="ORF">JKG68_19715</name>
</gene>
<evidence type="ECO:0000259" key="9">
    <source>
        <dbReference type="PROSITE" id="PS50113"/>
    </source>
</evidence>
<dbReference type="PANTHER" id="PTHR43065:SF49">
    <property type="entry name" value="HISTIDINE KINASE"/>
    <property type="match status" value="1"/>
</dbReference>
<dbReference type="InterPro" id="IPR005330">
    <property type="entry name" value="MHYT_dom"/>
</dbReference>
<dbReference type="InterPro" id="IPR001789">
    <property type="entry name" value="Sig_transdc_resp-reg_receiver"/>
</dbReference>
<organism evidence="11 12">
    <name type="scientific">Microvirga aerilata</name>
    <dbReference type="NCBI Taxonomy" id="670292"/>
    <lineage>
        <taxon>Bacteria</taxon>
        <taxon>Pseudomonadati</taxon>
        <taxon>Pseudomonadota</taxon>
        <taxon>Alphaproteobacteria</taxon>
        <taxon>Hyphomicrobiales</taxon>
        <taxon>Methylobacteriaceae</taxon>
        <taxon>Microvirga</taxon>
    </lineage>
</organism>
<feature type="domain" description="Histidine kinase" evidence="6">
    <location>
        <begin position="393"/>
        <end position="613"/>
    </location>
</feature>
<dbReference type="Pfam" id="PF00512">
    <property type="entry name" value="HisKA"/>
    <property type="match status" value="1"/>
</dbReference>
<dbReference type="PRINTS" id="PR00344">
    <property type="entry name" value="BCTRLSENSOR"/>
</dbReference>
<dbReference type="InterPro" id="IPR003594">
    <property type="entry name" value="HATPase_dom"/>
</dbReference>
<dbReference type="InterPro" id="IPR004358">
    <property type="entry name" value="Sig_transdc_His_kin-like_C"/>
</dbReference>
<feature type="transmembrane region" description="Helical" evidence="5">
    <location>
        <begin position="215"/>
        <end position="236"/>
    </location>
</feature>
<feature type="domain" description="PAC" evidence="9">
    <location>
        <begin position="328"/>
        <end position="380"/>
    </location>
</feature>
<proteinExistence type="predicted"/>
<feature type="transmembrane region" description="Helical" evidence="5">
    <location>
        <begin position="172"/>
        <end position="195"/>
    </location>
</feature>
<dbReference type="PROSITE" id="PS50110">
    <property type="entry name" value="RESPONSE_REGULATORY"/>
    <property type="match status" value="1"/>
</dbReference>
<dbReference type="SUPFAM" id="SSF52172">
    <property type="entry name" value="CheY-like"/>
    <property type="match status" value="1"/>
</dbReference>
<feature type="domain" description="MHYT" evidence="10">
    <location>
        <begin position="7"/>
        <end position="196"/>
    </location>
</feature>
<evidence type="ECO:0000256" key="3">
    <source>
        <dbReference type="ARBA" id="ARBA00022553"/>
    </source>
</evidence>
<dbReference type="InterPro" id="IPR003661">
    <property type="entry name" value="HisK_dim/P_dom"/>
</dbReference>
<dbReference type="CDD" id="cd00082">
    <property type="entry name" value="HisKA"/>
    <property type="match status" value="1"/>
</dbReference>
<dbReference type="EC" id="2.7.13.3" evidence="2"/>